<dbReference type="InterPro" id="IPR008967">
    <property type="entry name" value="p53-like_TF_DNA-bd_sf"/>
</dbReference>
<keyword evidence="3" id="KW-1185">Reference proteome</keyword>
<evidence type="ECO:0000259" key="1">
    <source>
        <dbReference type="PROSITE" id="PS50254"/>
    </source>
</evidence>
<gene>
    <name evidence="2" type="ORF">Zmor_010020</name>
</gene>
<dbReference type="GO" id="GO:0038061">
    <property type="term" value="P:non-canonical NF-kappaB signal transduction"/>
    <property type="evidence" value="ECO:0007669"/>
    <property type="project" value="TreeGrafter"/>
</dbReference>
<feature type="domain" description="RHD" evidence="1">
    <location>
        <begin position="19"/>
        <end position="196"/>
    </location>
</feature>
<dbReference type="InterPro" id="IPR014756">
    <property type="entry name" value="Ig_E-set"/>
</dbReference>
<dbReference type="PANTHER" id="PTHR24169:SF25">
    <property type="entry name" value="DORSAL-RELATED IMMUNITY FACTOR DIF-RELATED"/>
    <property type="match status" value="1"/>
</dbReference>
<dbReference type="PRINTS" id="PR00057">
    <property type="entry name" value="NFKBTNSCPFCT"/>
</dbReference>
<dbReference type="GO" id="GO:0007249">
    <property type="term" value="P:canonical NF-kappaB signal transduction"/>
    <property type="evidence" value="ECO:0007669"/>
    <property type="project" value="TreeGrafter"/>
</dbReference>
<dbReference type="PROSITE" id="PS50254">
    <property type="entry name" value="REL_2"/>
    <property type="match status" value="1"/>
</dbReference>
<dbReference type="InterPro" id="IPR032397">
    <property type="entry name" value="RHD_dimer"/>
</dbReference>
<organism evidence="2 3">
    <name type="scientific">Zophobas morio</name>
    <dbReference type="NCBI Taxonomy" id="2755281"/>
    <lineage>
        <taxon>Eukaryota</taxon>
        <taxon>Metazoa</taxon>
        <taxon>Ecdysozoa</taxon>
        <taxon>Arthropoda</taxon>
        <taxon>Hexapoda</taxon>
        <taxon>Insecta</taxon>
        <taxon>Pterygota</taxon>
        <taxon>Neoptera</taxon>
        <taxon>Endopterygota</taxon>
        <taxon>Coleoptera</taxon>
        <taxon>Polyphaga</taxon>
        <taxon>Cucujiformia</taxon>
        <taxon>Tenebrionidae</taxon>
        <taxon>Zophobas</taxon>
    </lineage>
</organism>
<sequence>MSVPTILHPILAPLTPENRPRPYIVIIEQPSKSLRFRYVCEGRPGTIPGASSTPENKTSFAVQIHGYQGRLVVIVSCVTKDPPYRQHPHQLVGHNCKYGVCSFEQEVTATNSTITFPKLAVQCVKKADVKESLRVREEKNIDPFERGFDHKEDVRSLDLNVVRLCVQVVLLGENRSQRINISPVVSEHVYNKKTLPDPLIYRLSHCNSYVNGKNQNSEQIILLCTKVTKDDIKIRFFETRNNQVVWEDFGTFRANDIYNNTAICFRPPKYHDQNITDAVKVWVQLVRPTDEAASPPAEFEYLPLQAAPGVLKESRKNLPYGNPLFAQLLQTRSREEVDIYQPAKVARMDTNESLLLDISSWTGPEVQNLISAQPEVNNINQTEYSGSRRNTPSEIPNWNIPSDDFTLGTNVNLDSASGICQVLNMDCNQIELEPIHISSGDLDMAERLSGSFQEYLVI</sequence>
<dbReference type="PROSITE" id="PS01204">
    <property type="entry name" value="REL_1"/>
    <property type="match status" value="1"/>
</dbReference>
<evidence type="ECO:0000313" key="3">
    <source>
        <dbReference type="Proteomes" id="UP001168821"/>
    </source>
</evidence>
<dbReference type="GO" id="GO:0034097">
    <property type="term" value="P:response to cytokine"/>
    <property type="evidence" value="ECO:0007669"/>
    <property type="project" value="TreeGrafter"/>
</dbReference>
<dbReference type="PANTHER" id="PTHR24169">
    <property type="entry name" value="NUCLEAR FACTOR NF-KAPPA-B PROTEIN"/>
    <property type="match status" value="1"/>
</dbReference>
<dbReference type="GO" id="GO:0005737">
    <property type="term" value="C:cytoplasm"/>
    <property type="evidence" value="ECO:0007669"/>
    <property type="project" value="InterPro"/>
</dbReference>
<dbReference type="Pfam" id="PF00554">
    <property type="entry name" value="RHD_DNA_bind"/>
    <property type="match status" value="1"/>
</dbReference>
<dbReference type="SUPFAM" id="SSF49417">
    <property type="entry name" value="p53-like transcription factors"/>
    <property type="match status" value="1"/>
</dbReference>
<dbReference type="InterPro" id="IPR000451">
    <property type="entry name" value="NFkB/Dor"/>
</dbReference>
<dbReference type="GO" id="GO:0005634">
    <property type="term" value="C:nucleus"/>
    <property type="evidence" value="ECO:0007669"/>
    <property type="project" value="TreeGrafter"/>
</dbReference>
<proteinExistence type="predicted"/>
<dbReference type="InterPro" id="IPR037059">
    <property type="entry name" value="RHD_DNA_bind_dom_sf"/>
</dbReference>
<dbReference type="GO" id="GO:0045087">
    <property type="term" value="P:innate immune response"/>
    <property type="evidence" value="ECO:0007669"/>
    <property type="project" value="TreeGrafter"/>
</dbReference>
<reference evidence="2" key="1">
    <citation type="journal article" date="2023" name="G3 (Bethesda)">
        <title>Whole genome assemblies of Zophobas morio and Tenebrio molitor.</title>
        <authorList>
            <person name="Kaur S."/>
            <person name="Stinson S.A."/>
            <person name="diCenzo G.C."/>
        </authorList>
    </citation>
    <scope>NUCLEOTIDE SEQUENCE</scope>
    <source>
        <strain evidence="2">QUZm001</strain>
    </source>
</reference>
<accession>A0AA38MJA9</accession>
<evidence type="ECO:0000313" key="2">
    <source>
        <dbReference type="EMBL" id="KAJ3658269.1"/>
    </source>
</evidence>
<name>A0AA38MJA9_9CUCU</name>
<dbReference type="Gene3D" id="2.60.40.340">
    <property type="entry name" value="Rel homology domain (RHD), DNA-binding domain"/>
    <property type="match status" value="1"/>
</dbReference>
<dbReference type="Proteomes" id="UP001168821">
    <property type="component" value="Unassembled WGS sequence"/>
</dbReference>
<dbReference type="GO" id="GO:0045944">
    <property type="term" value="P:positive regulation of transcription by RNA polymerase II"/>
    <property type="evidence" value="ECO:0007669"/>
    <property type="project" value="TreeGrafter"/>
</dbReference>
<dbReference type="Pfam" id="PF16179">
    <property type="entry name" value="RHD_dimer"/>
    <property type="match status" value="1"/>
</dbReference>
<dbReference type="GO" id="GO:0000978">
    <property type="term" value="F:RNA polymerase II cis-regulatory region sequence-specific DNA binding"/>
    <property type="evidence" value="ECO:0007669"/>
    <property type="project" value="TreeGrafter"/>
</dbReference>
<dbReference type="GO" id="GO:0033554">
    <property type="term" value="P:cellular response to stress"/>
    <property type="evidence" value="ECO:0007669"/>
    <property type="project" value="TreeGrafter"/>
</dbReference>
<dbReference type="EMBL" id="JALNTZ010000003">
    <property type="protein sequence ID" value="KAJ3658269.1"/>
    <property type="molecule type" value="Genomic_DNA"/>
</dbReference>
<dbReference type="SUPFAM" id="SSF81296">
    <property type="entry name" value="E set domains"/>
    <property type="match status" value="1"/>
</dbReference>
<dbReference type="InterPro" id="IPR013783">
    <property type="entry name" value="Ig-like_fold"/>
</dbReference>
<dbReference type="InterPro" id="IPR011539">
    <property type="entry name" value="RHD_DNA_bind_dom"/>
</dbReference>
<comment type="caution">
    <text evidence="2">The sequence shown here is derived from an EMBL/GenBank/DDBJ whole genome shotgun (WGS) entry which is preliminary data.</text>
</comment>
<dbReference type="InterPro" id="IPR030492">
    <property type="entry name" value="RHD_CS"/>
</dbReference>
<dbReference type="AlphaFoldDB" id="A0AA38MJA9"/>
<dbReference type="GO" id="GO:0000981">
    <property type="term" value="F:DNA-binding transcription factor activity, RNA polymerase II-specific"/>
    <property type="evidence" value="ECO:0007669"/>
    <property type="project" value="TreeGrafter"/>
</dbReference>
<dbReference type="Gene3D" id="2.60.40.10">
    <property type="entry name" value="Immunoglobulins"/>
    <property type="match status" value="1"/>
</dbReference>
<protein>
    <recommendedName>
        <fullName evidence="1">RHD domain-containing protein</fullName>
    </recommendedName>
</protein>